<dbReference type="SUPFAM" id="SSF89095">
    <property type="entry name" value="GatB/YqeY motif"/>
    <property type="match status" value="1"/>
</dbReference>
<organism evidence="1 2">
    <name type="scientific">Propioniciclava tarda</name>
    <dbReference type="NCBI Taxonomy" id="433330"/>
    <lineage>
        <taxon>Bacteria</taxon>
        <taxon>Bacillati</taxon>
        <taxon>Actinomycetota</taxon>
        <taxon>Actinomycetes</taxon>
        <taxon>Propionibacteriales</taxon>
        <taxon>Propionibacteriaceae</taxon>
        <taxon>Propioniciclava</taxon>
    </lineage>
</organism>
<sequence length="155" mass="16281">MTTLETRISADMVAAMKAGERDKVVTLRAAIAALRLEKVAGPVARELSEAEELKVLTSEVNKRKDSAEAYNAGHRPELAAKELEEAALLQTYLPARLTDAELDDLVAKALADAEAASGEKPTMRQMGLVIKAVNAEAAGRADGATVAAKVKAALA</sequence>
<dbReference type="InterPro" id="IPR023168">
    <property type="entry name" value="GatB_Yqey_C_2"/>
</dbReference>
<evidence type="ECO:0000313" key="2">
    <source>
        <dbReference type="Proteomes" id="UP000291933"/>
    </source>
</evidence>
<dbReference type="InterPro" id="IPR019004">
    <property type="entry name" value="YqeY/Aim41"/>
</dbReference>
<dbReference type="EMBL" id="SDMR01000002">
    <property type="protein sequence ID" value="TBT95934.1"/>
    <property type="molecule type" value="Genomic_DNA"/>
</dbReference>
<dbReference type="AlphaFoldDB" id="A0A4Q9KNA2"/>
<dbReference type="RefSeq" id="WP_131171049.1">
    <property type="nucleotide sequence ID" value="NZ_FXTL01000002.1"/>
</dbReference>
<accession>A0A4Q9KNA2</accession>
<dbReference type="InterPro" id="IPR042184">
    <property type="entry name" value="YqeY/Aim41_N"/>
</dbReference>
<name>A0A4Q9KNA2_PROTD</name>
<protein>
    <submittedName>
        <fullName evidence="1">GatB/YqeY domain-containing protein</fullName>
    </submittedName>
</protein>
<evidence type="ECO:0000313" key="1">
    <source>
        <dbReference type="EMBL" id="TBT95934.1"/>
    </source>
</evidence>
<dbReference type="Pfam" id="PF09424">
    <property type="entry name" value="YqeY"/>
    <property type="match status" value="1"/>
</dbReference>
<gene>
    <name evidence="1" type="ORF">ET996_02880</name>
</gene>
<dbReference type="Gene3D" id="1.10.10.410">
    <property type="match status" value="1"/>
</dbReference>
<dbReference type="PANTHER" id="PTHR28055">
    <property type="entry name" value="ALTERED INHERITANCE OF MITOCHONDRIA PROTEIN 41, MITOCHONDRIAL"/>
    <property type="match status" value="1"/>
</dbReference>
<dbReference type="Gene3D" id="1.10.1510.10">
    <property type="entry name" value="Uncharacterised protein YqeY/AIM41 PF09424, N-terminal domain"/>
    <property type="match status" value="1"/>
</dbReference>
<reference evidence="1 2" key="1">
    <citation type="submission" date="2019-01" db="EMBL/GenBank/DDBJ databases">
        <title>Lactibacter flavus gen. nov., sp. nov., a novel bacterium of the family Propionibacteriaceae isolated from raw milk and dairy products.</title>
        <authorList>
            <person name="Huptas C."/>
            <person name="Wenning M."/>
            <person name="Breitenwieser F."/>
            <person name="Doll E."/>
            <person name="Von Neubeck M."/>
            <person name="Busse H.-J."/>
            <person name="Scherer S."/>
        </authorList>
    </citation>
    <scope>NUCLEOTIDE SEQUENCE [LARGE SCALE GENOMIC DNA]</scope>
    <source>
        <strain evidence="1 2">DSM 22130</strain>
    </source>
</reference>
<dbReference type="GO" id="GO:0016884">
    <property type="term" value="F:carbon-nitrogen ligase activity, with glutamine as amido-N-donor"/>
    <property type="evidence" value="ECO:0007669"/>
    <property type="project" value="InterPro"/>
</dbReference>
<dbReference type="InterPro" id="IPR003789">
    <property type="entry name" value="Asn/Gln_tRNA_amidoTrase-B-like"/>
</dbReference>
<dbReference type="Proteomes" id="UP000291933">
    <property type="component" value="Unassembled WGS sequence"/>
</dbReference>
<dbReference type="PANTHER" id="PTHR28055:SF1">
    <property type="entry name" value="ALTERED INHERITANCE OF MITOCHONDRIA PROTEIN 41, MITOCHONDRIAL"/>
    <property type="match status" value="1"/>
</dbReference>
<dbReference type="OrthoDB" id="5244551at2"/>
<keyword evidence="2" id="KW-1185">Reference proteome</keyword>
<comment type="caution">
    <text evidence="1">The sequence shown here is derived from an EMBL/GenBank/DDBJ whole genome shotgun (WGS) entry which is preliminary data.</text>
</comment>
<proteinExistence type="predicted"/>